<gene>
    <name evidence="7" type="ORF">GPL26_01125</name>
</gene>
<feature type="domain" description="Leucine-binding protein" evidence="6">
    <location>
        <begin position="51"/>
        <end position="381"/>
    </location>
</feature>
<dbReference type="CDD" id="cd06349">
    <property type="entry name" value="PBP1_ABC_HAAT-like"/>
    <property type="match status" value="1"/>
</dbReference>
<evidence type="ECO:0000256" key="4">
    <source>
        <dbReference type="ARBA" id="ARBA00022970"/>
    </source>
</evidence>
<evidence type="ECO:0000313" key="7">
    <source>
        <dbReference type="EMBL" id="MBT9808254.1"/>
    </source>
</evidence>
<dbReference type="PANTHER" id="PTHR47151:SF2">
    <property type="entry name" value="AMINO ACID BINDING PROTEIN"/>
    <property type="match status" value="1"/>
</dbReference>
<dbReference type="Pfam" id="PF13458">
    <property type="entry name" value="Peripla_BP_6"/>
    <property type="match status" value="1"/>
</dbReference>
<evidence type="ECO:0000256" key="2">
    <source>
        <dbReference type="ARBA" id="ARBA00022448"/>
    </source>
</evidence>
<comment type="similarity">
    <text evidence="1">Belongs to the leucine-binding protein family.</text>
</comment>
<accession>A0AA41K489</accession>
<evidence type="ECO:0000259" key="6">
    <source>
        <dbReference type="Pfam" id="PF13458"/>
    </source>
</evidence>
<feature type="chain" id="PRO_5041364462" evidence="5">
    <location>
        <begin position="23"/>
        <end position="405"/>
    </location>
</feature>
<keyword evidence="3 5" id="KW-0732">Signal</keyword>
<dbReference type="InterPro" id="IPR028081">
    <property type="entry name" value="Leu-bd"/>
</dbReference>
<keyword evidence="4" id="KW-0029">Amino-acid transport</keyword>
<dbReference type="Gene3D" id="3.40.50.2300">
    <property type="match status" value="2"/>
</dbReference>
<dbReference type="PANTHER" id="PTHR47151">
    <property type="entry name" value="LEU/ILE/VAL-BINDING ABC TRANSPORTER SUBUNIT"/>
    <property type="match status" value="1"/>
</dbReference>
<comment type="caution">
    <text evidence="7">The sequence shown here is derived from an EMBL/GenBank/DDBJ whole genome shotgun (WGS) entry which is preliminary data.</text>
</comment>
<name>A0AA41K489_9FIRM</name>
<dbReference type="Proteomes" id="UP000708338">
    <property type="component" value="Unassembled WGS sequence"/>
</dbReference>
<protein>
    <submittedName>
        <fullName evidence="7">ABC transporter substrate-binding protein</fullName>
    </submittedName>
</protein>
<reference evidence="7" key="1">
    <citation type="journal article" date="2021" name="Gut Microbes">
        <title>A synthetic consortium of 100 gut commensals modulates the composition and function in a colon model of the microbiome of elderly subjects.</title>
        <authorList>
            <person name="Perez M."/>
            <person name="Ntemiri A."/>
            <person name="Tan H."/>
            <person name="Harris H.M.B."/>
            <person name="Roager H.M."/>
            <person name="Ribiere C."/>
            <person name="O'Toole P.W."/>
        </authorList>
    </citation>
    <scope>NUCLEOTIDE SEQUENCE</scope>
    <source>
        <strain evidence="7">MCC335</strain>
    </source>
</reference>
<dbReference type="GO" id="GO:0006865">
    <property type="term" value="P:amino acid transport"/>
    <property type="evidence" value="ECO:0007669"/>
    <property type="project" value="UniProtKB-KW"/>
</dbReference>
<dbReference type="InterPro" id="IPR000709">
    <property type="entry name" value="Leu_Ile_Val-bd"/>
</dbReference>
<proteinExistence type="inferred from homology"/>
<dbReference type="InterPro" id="IPR028082">
    <property type="entry name" value="Peripla_BP_I"/>
</dbReference>
<evidence type="ECO:0000256" key="1">
    <source>
        <dbReference type="ARBA" id="ARBA00010062"/>
    </source>
</evidence>
<sequence length="405" mass="44012">MRRFHMKKRSGCIRNLSLTLLAAVTLAGCSASGTSGGASEPQSSKSEDAETIEFAVMGPMTGDTAGLGQQQEYGVRLAVQEINENGGINGKKLVYDVYDDQMNTNQAVICAEKMVAANKYRFVVTSISTGCSKAAYPTWANADLPVLSGINTGNTITELGYKNYLRICAKDSAIIEQMCDYMVNECGVKKPAILYTSADTDVTNFDFTKNYLKDKYNIDIIDSAQVQVETEKDYTAYITNFKGKGADAVYLLTEYNPAGLFLKQKASLGWDVQVFGNTGCANPLIFQVADAECTEGFITMSAFDAESTNERVRKFVKSYTELTGVDPGQEAAGPYDLIYMVSEALKNEETNGLNGNALVEWLRSNASYSGIMVDVEGFDANGDNPNAKPHMLIAKNGTYVGIDEK</sequence>
<organism evidence="7 8">
    <name type="scientific">Enterocloster citroniae</name>
    <dbReference type="NCBI Taxonomy" id="358743"/>
    <lineage>
        <taxon>Bacteria</taxon>
        <taxon>Bacillati</taxon>
        <taxon>Bacillota</taxon>
        <taxon>Clostridia</taxon>
        <taxon>Lachnospirales</taxon>
        <taxon>Lachnospiraceae</taxon>
        <taxon>Enterocloster</taxon>
    </lineage>
</organism>
<feature type="signal peptide" evidence="5">
    <location>
        <begin position="1"/>
        <end position="22"/>
    </location>
</feature>
<evidence type="ECO:0000256" key="3">
    <source>
        <dbReference type="ARBA" id="ARBA00022729"/>
    </source>
</evidence>
<dbReference type="SUPFAM" id="SSF53822">
    <property type="entry name" value="Periplasmic binding protein-like I"/>
    <property type="match status" value="1"/>
</dbReference>
<evidence type="ECO:0000313" key="8">
    <source>
        <dbReference type="Proteomes" id="UP000708338"/>
    </source>
</evidence>
<evidence type="ECO:0000256" key="5">
    <source>
        <dbReference type="SAM" id="SignalP"/>
    </source>
</evidence>
<keyword evidence="2" id="KW-0813">Transport</keyword>
<dbReference type="PROSITE" id="PS51257">
    <property type="entry name" value="PROKAR_LIPOPROTEIN"/>
    <property type="match status" value="1"/>
</dbReference>
<dbReference type="PRINTS" id="PR00337">
    <property type="entry name" value="LEUILEVALBP"/>
</dbReference>
<dbReference type="AlphaFoldDB" id="A0AA41K489"/>
<dbReference type="EMBL" id="WQPS01000001">
    <property type="protein sequence ID" value="MBT9808254.1"/>
    <property type="molecule type" value="Genomic_DNA"/>
</dbReference>